<keyword evidence="3 7" id="KW-0732">Signal</keyword>
<reference evidence="9 10" key="1">
    <citation type="submission" date="2022-05" db="EMBL/GenBank/DDBJ databases">
        <authorList>
            <consortium name="Genoscope - CEA"/>
            <person name="William W."/>
        </authorList>
    </citation>
    <scope>NUCLEOTIDE SEQUENCE [LARGE SCALE GENOMIC DNA]</scope>
</reference>
<dbReference type="Pfam" id="PF13676">
    <property type="entry name" value="TIR_2"/>
    <property type="match status" value="1"/>
</dbReference>
<feature type="transmembrane region" description="Helical" evidence="6">
    <location>
        <begin position="250"/>
        <end position="273"/>
    </location>
</feature>
<keyword evidence="5 6" id="KW-0472">Membrane</keyword>
<keyword evidence="2 6" id="KW-0812">Transmembrane</keyword>
<accession>A0ABN8N8A0</accession>
<dbReference type="InterPro" id="IPR035897">
    <property type="entry name" value="Toll_tir_struct_dom_sf"/>
</dbReference>
<dbReference type="SUPFAM" id="SSF52200">
    <property type="entry name" value="Toll/Interleukin receptor TIR domain"/>
    <property type="match status" value="1"/>
</dbReference>
<name>A0ABN8N8A0_9CNID</name>
<evidence type="ECO:0000256" key="2">
    <source>
        <dbReference type="ARBA" id="ARBA00022692"/>
    </source>
</evidence>
<dbReference type="InterPro" id="IPR000157">
    <property type="entry name" value="TIR_dom"/>
</dbReference>
<evidence type="ECO:0000256" key="6">
    <source>
        <dbReference type="SAM" id="Phobius"/>
    </source>
</evidence>
<dbReference type="EMBL" id="CALNXK010000009">
    <property type="protein sequence ID" value="CAH3041550.1"/>
    <property type="molecule type" value="Genomic_DNA"/>
</dbReference>
<keyword evidence="10" id="KW-1185">Reference proteome</keyword>
<dbReference type="Proteomes" id="UP001159405">
    <property type="component" value="Unassembled WGS sequence"/>
</dbReference>
<evidence type="ECO:0000313" key="9">
    <source>
        <dbReference type="EMBL" id="CAH3041550.1"/>
    </source>
</evidence>
<organism evidence="9 10">
    <name type="scientific">Porites lobata</name>
    <dbReference type="NCBI Taxonomy" id="104759"/>
    <lineage>
        <taxon>Eukaryota</taxon>
        <taxon>Metazoa</taxon>
        <taxon>Cnidaria</taxon>
        <taxon>Anthozoa</taxon>
        <taxon>Hexacorallia</taxon>
        <taxon>Scleractinia</taxon>
        <taxon>Fungiina</taxon>
        <taxon>Poritidae</taxon>
        <taxon>Porites</taxon>
    </lineage>
</organism>
<dbReference type="PRINTS" id="PR01537">
    <property type="entry name" value="INTRLKN1R1F"/>
</dbReference>
<feature type="signal peptide" evidence="7">
    <location>
        <begin position="1"/>
        <end position="26"/>
    </location>
</feature>
<evidence type="ECO:0000256" key="7">
    <source>
        <dbReference type="SAM" id="SignalP"/>
    </source>
</evidence>
<evidence type="ECO:0000256" key="1">
    <source>
        <dbReference type="ARBA" id="ARBA00004370"/>
    </source>
</evidence>
<evidence type="ECO:0000256" key="4">
    <source>
        <dbReference type="ARBA" id="ARBA00022989"/>
    </source>
</evidence>
<dbReference type="SMART" id="SM00255">
    <property type="entry name" value="TIR"/>
    <property type="match status" value="1"/>
</dbReference>
<keyword evidence="4 6" id="KW-1133">Transmembrane helix</keyword>
<dbReference type="Gene3D" id="3.40.50.10140">
    <property type="entry name" value="Toll/interleukin-1 receptor homology (TIR) domain"/>
    <property type="match status" value="1"/>
</dbReference>
<feature type="domain" description="TIR" evidence="8">
    <location>
        <begin position="290"/>
        <end position="416"/>
    </location>
</feature>
<evidence type="ECO:0000256" key="5">
    <source>
        <dbReference type="ARBA" id="ARBA00023136"/>
    </source>
</evidence>
<sequence length="438" mass="50551">MAASAIYRITFVVCLIFCMEFPLCNADKDLNDYGQEQKTMQKCFGTCFHFAAPDVTNTKISTRQTCYDECLRTLGKKDLIEKHKKSQVFQRFKRAETVQKMCELRVQKGPCFNISEGNFLAIAEEDVAIALHKLRNTNRFYVNISWIPPPESVNWTGYKLAYAYGPDYDHYCCQDLDKASTDVIVDNSSHGFVGGANQWISAKVLSLPLIYSNKFEWFQVKRILWTDKPTDSVVAGTESPYTDDNKPGKAVIILVAVAAFVLLLLALFGYWYFHHQRGKSYYTDVKDTEVEFDAFIIYSTADEEWVKTTLLPILEEKNALKCCVHYRDFVPGKPFRENMADSVYKSRKTIAVVSRHFFRSKYCHHEMDMALGRLVERGDNSVIVIRLDDVEGRKLPKALKERSYIDYFKSNDKEMWAKQLTHCLKDPIQPSVVQNRFV</sequence>
<evidence type="ECO:0000256" key="3">
    <source>
        <dbReference type="ARBA" id="ARBA00022729"/>
    </source>
</evidence>
<comment type="caution">
    <text evidence="9">The sequence shown here is derived from an EMBL/GenBank/DDBJ whole genome shotgun (WGS) entry which is preliminary data.</text>
</comment>
<dbReference type="PROSITE" id="PS50104">
    <property type="entry name" value="TIR"/>
    <property type="match status" value="1"/>
</dbReference>
<evidence type="ECO:0000313" key="10">
    <source>
        <dbReference type="Proteomes" id="UP001159405"/>
    </source>
</evidence>
<comment type="subcellular location">
    <subcellularLocation>
        <location evidence="1">Membrane</location>
    </subcellularLocation>
</comment>
<dbReference type="PANTHER" id="PTHR24365:SF541">
    <property type="entry name" value="PROTEIN TOLL-RELATED"/>
    <property type="match status" value="1"/>
</dbReference>
<evidence type="ECO:0000259" key="8">
    <source>
        <dbReference type="PROSITE" id="PS50104"/>
    </source>
</evidence>
<feature type="chain" id="PRO_5045280358" description="TIR domain-containing protein" evidence="7">
    <location>
        <begin position="27"/>
        <end position="438"/>
    </location>
</feature>
<proteinExistence type="predicted"/>
<dbReference type="PANTHER" id="PTHR24365">
    <property type="entry name" value="TOLL-LIKE RECEPTOR"/>
    <property type="match status" value="1"/>
</dbReference>
<gene>
    <name evidence="9" type="ORF">PLOB_00047787</name>
</gene>
<protein>
    <recommendedName>
        <fullName evidence="8">TIR domain-containing protein</fullName>
    </recommendedName>
</protein>